<dbReference type="InterPro" id="IPR047602">
    <property type="entry name" value="SPASM_CteB-like"/>
</dbReference>
<keyword evidence="5" id="KW-0411">Iron-sulfur</keyword>
<evidence type="ECO:0000313" key="7">
    <source>
        <dbReference type="EMBL" id="TFZ39537.1"/>
    </source>
</evidence>
<accession>A0A4Z0D1X9</accession>
<dbReference type="RefSeq" id="WP_135271501.1">
    <property type="nucleotide sequence ID" value="NZ_SRIB01000011.1"/>
</dbReference>
<feature type="domain" description="Radical SAM core" evidence="6">
    <location>
        <begin position="90"/>
        <end position="318"/>
    </location>
</feature>
<keyword evidence="2" id="KW-0949">S-adenosyl-L-methionine</keyword>
<dbReference type="InterPro" id="IPR007197">
    <property type="entry name" value="rSAM"/>
</dbReference>
<evidence type="ECO:0000256" key="4">
    <source>
        <dbReference type="ARBA" id="ARBA00023004"/>
    </source>
</evidence>
<evidence type="ECO:0000256" key="1">
    <source>
        <dbReference type="ARBA" id="ARBA00001966"/>
    </source>
</evidence>
<keyword evidence="3" id="KW-0479">Metal-binding</keyword>
<dbReference type="PANTHER" id="PTHR43273">
    <property type="entry name" value="ANAEROBIC SULFATASE-MATURATING ENZYME HOMOLOG ASLB-RELATED"/>
    <property type="match status" value="1"/>
</dbReference>
<evidence type="ECO:0000256" key="2">
    <source>
        <dbReference type="ARBA" id="ARBA00022691"/>
    </source>
</evidence>
<comment type="cofactor">
    <cofactor evidence="1">
        <name>[4Fe-4S] cluster</name>
        <dbReference type="ChEBI" id="CHEBI:49883"/>
    </cofactor>
</comment>
<dbReference type="SFLD" id="SFLDG01067">
    <property type="entry name" value="SPASM/twitch_domain_containing"/>
    <property type="match status" value="1"/>
</dbReference>
<protein>
    <submittedName>
        <fullName evidence="7">Thioether cross-link-forming SCIFF peptide maturase</fullName>
    </submittedName>
</protein>
<dbReference type="Gene3D" id="3.20.20.70">
    <property type="entry name" value="Aldolase class I"/>
    <property type="match status" value="1"/>
</dbReference>
<dbReference type="NCBIfam" id="TIGR03974">
    <property type="entry name" value="rSAM_six_Cys"/>
    <property type="match status" value="1"/>
</dbReference>
<proteinExistence type="predicted"/>
<dbReference type="Pfam" id="PF13353">
    <property type="entry name" value="Fer4_12"/>
    <property type="match status" value="1"/>
</dbReference>
<gene>
    <name evidence="7" type="primary">scfB</name>
    <name evidence="7" type="ORF">E4100_07885</name>
</gene>
<dbReference type="OrthoDB" id="9808591at2"/>
<dbReference type="CDD" id="cd01335">
    <property type="entry name" value="Radical_SAM"/>
    <property type="match status" value="1"/>
</dbReference>
<evidence type="ECO:0000256" key="3">
    <source>
        <dbReference type="ARBA" id="ARBA00022723"/>
    </source>
</evidence>
<keyword evidence="8" id="KW-1185">Reference proteome</keyword>
<dbReference type="NCBIfam" id="TIGR04085">
    <property type="entry name" value="rSAM_more_4Fe4S"/>
    <property type="match status" value="1"/>
</dbReference>
<dbReference type="AlphaFoldDB" id="A0A4Z0D1X9"/>
<name>A0A4Z0D1X9_9FIRM</name>
<sequence>MSKGNIHKFYLNEKYIVVDVNSGAVHVVEQIVYDILDYYLDYEINEIIDKLNNKYSREMILDAYEEIKSLEEEELIYSSDFDTNFEYNKDNVIKAMCLHVAHDCNLKCRYCFASQGNFKGQRKLMDLETGMKALDFLVENSGNRRNLEVDFFGGEPLMNFEVVKDLVMYGRKLEKNKNKHFRFTITTNALLLNDENMNFINENMDNVVLSLDGRKAVNDYMRMTLNDGGSYDIIVPKIKEMIGRRKDKDYYVRGTFTSKNLDFSQDFLEYYNNGFKNISIEPVVTDPNEDYAIREEHIETILKEYEELSKKYIELKKKDPEFLFFHFMIDLNQGPCAVKKAVGCGAGSEYIAVTPEGDIYPCHQFVGEEEFKMGTLETGIINKDLREKFKRANVNTKDKCKTCWAKYYCSGGCHANAYYSNNDILEPHELSCRMEKKRLECALSILANE</sequence>
<dbReference type="InterPro" id="IPR058240">
    <property type="entry name" value="rSAM_sf"/>
</dbReference>
<dbReference type="GO" id="GO:0016491">
    <property type="term" value="F:oxidoreductase activity"/>
    <property type="evidence" value="ECO:0007669"/>
    <property type="project" value="InterPro"/>
</dbReference>
<keyword evidence="4" id="KW-0408">Iron</keyword>
<dbReference type="InterPro" id="IPR023867">
    <property type="entry name" value="Sulphatase_maturase_rSAM"/>
</dbReference>
<organism evidence="7 8">
    <name type="scientific">Soehngenia longivitae</name>
    <dbReference type="NCBI Taxonomy" id="2562294"/>
    <lineage>
        <taxon>Bacteria</taxon>
        <taxon>Bacillati</taxon>
        <taxon>Bacillota</taxon>
        <taxon>Tissierellia</taxon>
        <taxon>Tissierellales</taxon>
        <taxon>Tissierellaceae</taxon>
        <taxon>Soehngenia</taxon>
    </lineage>
</organism>
<dbReference type="PANTHER" id="PTHR43273:SF8">
    <property type="entry name" value="RADICAL SAM DOMAIN PROTEIN"/>
    <property type="match status" value="1"/>
</dbReference>
<dbReference type="GO" id="GO:0046872">
    <property type="term" value="F:metal ion binding"/>
    <property type="evidence" value="ECO:0007669"/>
    <property type="project" value="UniProtKB-KW"/>
</dbReference>
<dbReference type="SFLD" id="SFLDG01384">
    <property type="entry name" value="thioether_bond_formation_requi"/>
    <property type="match status" value="1"/>
</dbReference>
<dbReference type="InterPro" id="IPR023885">
    <property type="entry name" value="4Fe4S-binding_SPASM_dom"/>
</dbReference>
<dbReference type="SFLD" id="SFLDS00029">
    <property type="entry name" value="Radical_SAM"/>
    <property type="match status" value="1"/>
</dbReference>
<dbReference type="CDD" id="cd21124">
    <property type="entry name" value="SPASM_CteB-like"/>
    <property type="match status" value="1"/>
</dbReference>
<dbReference type="SFLD" id="SFLDG01386">
    <property type="entry name" value="main_SPASM_domain-containing"/>
    <property type="match status" value="1"/>
</dbReference>
<dbReference type="SUPFAM" id="SSF102114">
    <property type="entry name" value="Radical SAM enzymes"/>
    <property type="match status" value="1"/>
</dbReference>
<dbReference type="Proteomes" id="UP000298381">
    <property type="component" value="Unassembled WGS sequence"/>
</dbReference>
<dbReference type="GO" id="GO:0051536">
    <property type="term" value="F:iron-sulfur cluster binding"/>
    <property type="evidence" value="ECO:0007669"/>
    <property type="project" value="UniProtKB-KW"/>
</dbReference>
<dbReference type="EMBL" id="SRIB01000011">
    <property type="protein sequence ID" value="TFZ39537.1"/>
    <property type="molecule type" value="Genomic_DNA"/>
</dbReference>
<dbReference type="PROSITE" id="PS51918">
    <property type="entry name" value="RADICAL_SAM"/>
    <property type="match status" value="1"/>
</dbReference>
<evidence type="ECO:0000313" key="8">
    <source>
        <dbReference type="Proteomes" id="UP000298381"/>
    </source>
</evidence>
<dbReference type="InterPro" id="IPR024025">
    <property type="entry name" value="SCIFF_rSAM_maturase"/>
</dbReference>
<reference evidence="7 8" key="1">
    <citation type="submission" date="2019-03" db="EMBL/GenBank/DDBJ databases">
        <title>Draft genome sequence data and analysis of a Fermenting Bacterium, Soehngenia longevitae strain 1933PT, isolated from petroleum reservoir in Azerbaijan.</title>
        <authorList>
            <person name="Grouzdev D.S."/>
            <person name="Bidzhieva S.K."/>
            <person name="Sokolova D.S."/>
            <person name="Tourova T.P."/>
            <person name="Poltaraus A.B."/>
            <person name="Nazina T.N."/>
        </authorList>
    </citation>
    <scope>NUCLEOTIDE SEQUENCE [LARGE SCALE GENOMIC DNA]</scope>
    <source>
        <strain evidence="7 8">1933P</strain>
    </source>
</reference>
<dbReference type="Pfam" id="PF13186">
    <property type="entry name" value="SPASM"/>
    <property type="match status" value="1"/>
</dbReference>
<evidence type="ECO:0000259" key="6">
    <source>
        <dbReference type="PROSITE" id="PS51918"/>
    </source>
</evidence>
<dbReference type="InterPro" id="IPR013785">
    <property type="entry name" value="Aldolase_TIM"/>
</dbReference>
<evidence type="ECO:0000256" key="5">
    <source>
        <dbReference type="ARBA" id="ARBA00023014"/>
    </source>
</evidence>
<comment type="caution">
    <text evidence="7">The sequence shown here is derived from an EMBL/GenBank/DDBJ whole genome shotgun (WGS) entry which is preliminary data.</text>
</comment>